<proteinExistence type="predicted"/>
<dbReference type="KEGG" id="sapp:SAC06_08180"/>
<organism evidence="2">
    <name type="scientific">Scrofimicrobium appendicitidis</name>
    <dbReference type="NCBI Taxonomy" id="3079930"/>
    <lineage>
        <taxon>Bacteria</taxon>
        <taxon>Bacillati</taxon>
        <taxon>Actinomycetota</taxon>
        <taxon>Actinomycetes</taxon>
        <taxon>Actinomycetales</taxon>
        <taxon>Actinomycetaceae</taxon>
        <taxon>Scrofimicrobium</taxon>
    </lineage>
</organism>
<dbReference type="SUPFAM" id="SSF81343">
    <property type="entry name" value="Fumarate reductase respiratory complex transmembrane subunits"/>
    <property type="match status" value="1"/>
</dbReference>
<dbReference type="CDD" id="cd03498">
    <property type="entry name" value="SQR_TypeB_2_TM"/>
    <property type="match status" value="1"/>
</dbReference>
<feature type="transmembrane region" description="Helical" evidence="1">
    <location>
        <begin position="203"/>
        <end position="227"/>
    </location>
</feature>
<evidence type="ECO:0000313" key="2">
    <source>
        <dbReference type="EMBL" id="XBW07611.1"/>
    </source>
</evidence>
<dbReference type="AlphaFoldDB" id="A0AAU7V5S1"/>
<dbReference type="Gene3D" id="1.20.1300.10">
    <property type="entry name" value="Fumarate reductase/succinate dehydrogenase, transmembrane subunit"/>
    <property type="match status" value="1"/>
</dbReference>
<evidence type="ECO:0000256" key="1">
    <source>
        <dbReference type="SAM" id="Phobius"/>
    </source>
</evidence>
<name>A0AAU7V5S1_9ACTO</name>
<feature type="transmembrane region" description="Helical" evidence="1">
    <location>
        <begin position="18"/>
        <end position="40"/>
    </location>
</feature>
<gene>
    <name evidence="2" type="ORF">SAC06_08180</name>
</gene>
<dbReference type="InterPro" id="IPR034804">
    <property type="entry name" value="SQR/QFR_C/D"/>
</dbReference>
<feature type="transmembrane region" description="Helical" evidence="1">
    <location>
        <begin position="127"/>
        <end position="149"/>
    </location>
</feature>
<protein>
    <submittedName>
        <fullName evidence="2">Succinate dehydrogenase cytochrome b subunit</fullName>
    </submittedName>
</protein>
<dbReference type="GO" id="GO:0016020">
    <property type="term" value="C:membrane"/>
    <property type="evidence" value="ECO:0007669"/>
    <property type="project" value="InterPro"/>
</dbReference>
<accession>A0AAU7V5S1</accession>
<sequence>MATKTVATKKRRAWTTGVFIKQLMAISGLFFVLFLLFHAYGNLKMFIGPEAYDHYAEWLKHDAFYPIFPHGGFIWVFRVVMLALILIHIFAAFYVWYNAKVARRHGYVVKKTAVDAYAARTMRFSGVALILLIVFHLLNFTTLTVNTWGGVEPSPYARMVGTFQNPFMFVVYLVFILVVAAHVGHGFWSAFQTLGWVRKETRRFMVGLSGVIAAIIFLMFMLPPLAIATGMIS</sequence>
<reference evidence="2" key="1">
    <citation type="submission" date="2023-11" db="EMBL/GenBank/DDBJ databases">
        <title>Scrofimicrobium hongkongense sp. nov., isolated from a patient with peritonitis.</title>
        <authorList>
            <person name="Lao H.Y."/>
            <person name="Wong A.Y.P."/>
            <person name="Ng T.L."/>
            <person name="Wong R.Y.L."/>
            <person name="Yau M.C.Y."/>
            <person name="Lam J.Y.W."/>
            <person name="Siu G.K.H."/>
        </authorList>
    </citation>
    <scope>NUCLEOTIDE SEQUENCE</scope>
    <source>
        <strain evidence="2">R131</strain>
    </source>
</reference>
<dbReference type="NCBIfam" id="TIGR02046">
    <property type="entry name" value="sdhC_b558_fam"/>
    <property type="match status" value="1"/>
</dbReference>
<dbReference type="InterPro" id="IPR011138">
    <property type="entry name" value="Cytochrome_b-558"/>
</dbReference>
<dbReference type="EMBL" id="CP138335">
    <property type="protein sequence ID" value="XBW07611.1"/>
    <property type="molecule type" value="Genomic_DNA"/>
</dbReference>
<keyword evidence="1" id="KW-0812">Transmembrane</keyword>
<keyword evidence="1" id="KW-0472">Membrane</keyword>
<feature type="transmembrane region" description="Helical" evidence="1">
    <location>
        <begin position="169"/>
        <end position="191"/>
    </location>
</feature>
<keyword evidence="1" id="KW-1133">Transmembrane helix</keyword>
<dbReference type="RefSeq" id="WP_350257816.1">
    <property type="nucleotide sequence ID" value="NZ_CP138335.1"/>
</dbReference>
<feature type="transmembrane region" description="Helical" evidence="1">
    <location>
        <begin position="73"/>
        <end position="97"/>
    </location>
</feature>